<organism evidence="4 5">
    <name type="scientific">Halalkalibacter nanhaiisediminis</name>
    <dbReference type="NCBI Taxonomy" id="688079"/>
    <lineage>
        <taxon>Bacteria</taxon>
        <taxon>Bacillati</taxon>
        <taxon>Bacillota</taxon>
        <taxon>Bacilli</taxon>
        <taxon>Bacillales</taxon>
        <taxon>Bacillaceae</taxon>
        <taxon>Halalkalibacter</taxon>
    </lineage>
</organism>
<dbReference type="GO" id="GO:0005737">
    <property type="term" value="C:cytoplasm"/>
    <property type="evidence" value="ECO:0007669"/>
    <property type="project" value="UniProtKB-SubCell"/>
</dbReference>
<dbReference type="InterPro" id="IPR038277">
    <property type="entry name" value="UreF_sf"/>
</dbReference>
<dbReference type="AlphaFoldDB" id="A0A562QSG1"/>
<dbReference type="EMBL" id="VLKZ01000001">
    <property type="protein sequence ID" value="TWI59689.1"/>
    <property type="molecule type" value="Genomic_DNA"/>
</dbReference>
<comment type="caution">
    <text evidence="4">The sequence shown here is derived from an EMBL/GenBank/DDBJ whole genome shotgun (WGS) entry which is preliminary data.</text>
</comment>
<dbReference type="PANTHER" id="PTHR33620:SF1">
    <property type="entry name" value="UREASE ACCESSORY PROTEIN F"/>
    <property type="match status" value="1"/>
</dbReference>
<dbReference type="Pfam" id="PF01730">
    <property type="entry name" value="UreF"/>
    <property type="match status" value="1"/>
</dbReference>
<evidence type="ECO:0000313" key="5">
    <source>
        <dbReference type="Proteomes" id="UP000315711"/>
    </source>
</evidence>
<accession>A0A562QSG1</accession>
<keyword evidence="1 3" id="KW-0996">Nickel insertion</keyword>
<dbReference type="PIRSF" id="PIRSF009467">
    <property type="entry name" value="Ureas_acces_UreF"/>
    <property type="match status" value="1"/>
</dbReference>
<evidence type="ECO:0000256" key="2">
    <source>
        <dbReference type="ARBA" id="ARBA00023186"/>
    </source>
</evidence>
<keyword evidence="3" id="KW-0963">Cytoplasm</keyword>
<name>A0A562QSG1_9BACI</name>
<gene>
    <name evidence="3" type="primary">ureF</name>
    <name evidence="4" type="ORF">IQ10_00109</name>
</gene>
<keyword evidence="5" id="KW-1185">Reference proteome</keyword>
<keyword evidence="2 3" id="KW-0143">Chaperone</keyword>
<reference evidence="4 5" key="1">
    <citation type="journal article" date="2015" name="Stand. Genomic Sci.">
        <title>Genomic Encyclopedia of Bacterial and Archaeal Type Strains, Phase III: the genomes of soil and plant-associated and newly described type strains.</title>
        <authorList>
            <person name="Whitman W.B."/>
            <person name="Woyke T."/>
            <person name="Klenk H.P."/>
            <person name="Zhou Y."/>
            <person name="Lilburn T.G."/>
            <person name="Beck B.J."/>
            <person name="De Vos P."/>
            <person name="Vandamme P."/>
            <person name="Eisen J.A."/>
            <person name="Garrity G."/>
            <person name="Hugenholtz P."/>
            <person name="Kyrpides N.C."/>
        </authorList>
    </citation>
    <scope>NUCLEOTIDE SEQUENCE [LARGE SCALE GENOMIC DNA]</scope>
    <source>
        <strain evidence="4 5">CGMCC 1.10116</strain>
    </source>
</reference>
<protein>
    <recommendedName>
        <fullName evidence="3">Urease accessory protein UreF</fullName>
    </recommendedName>
</protein>
<comment type="similarity">
    <text evidence="3">Belongs to the UreF family.</text>
</comment>
<evidence type="ECO:0000256" key="3">
    <source>
        <dbReference type="HAMAP-Rule" id="MF_01385"/>
    </source>
</evidence>
<dbReference type="InterPro" id="IPR002639">
    <property type="entry name" value="UreF"/>
</dbReference>
<dbReference type="GO" id="GO:0016151">
    <property type="term" value="F:nickel cation binding"/>
    <property type="evidence" value="ECO:0007669"/>
    <property type="project" value="UniProtKB-UniRule"/>
</dbReference>
<proteinExistence type="inferred from homology"/>
<evidence type="ECO:0000256" key="1">
    <source>
        <dbReference type="ARBA" id="ARBA00022988"/>
    </source>
</evidence>
<comment type="subunit">
    <text evidence="3">UreD, UreF and UreG form a complex that acts as a GTP-hydrolysis-dependent molecular chaperone, activating the urease apoprotein by helping to assemble the nickel containing metallocenter of UreC. The UreE protein probably delivers the nickel.</text>
</comment>
<comment type="subcellular location">
    <subcellularLocation>
        <location evidence="3">Cytoplasm</location>
    </subcellularLocation>
</comment>
<dbReference type="Proteomes" id="UP000315711">
    <property type="component" value="Unassembled WGS sequence"/>
</dbReference>
<comment type="function">
    <text evidence="3">Required for maturation of urease via the functional incorporation of the urease nickel metallocenter.</text>
</comment>
<dbReference type="PANTHER" id="PTHR33620">
    <property type="entry name" value="UREASE ACCESSORY PROTEIN F"/>
    <property type="match status" value="1"/>
</dbReference>
<sequence length="221" mass="24715">MHIHDSAFPIGAYTHSFGMETYIQKEKVFNKETLLTYCRTYLHENIGFGDGIFVKEAWQSLAHSSSLLDLYELDSFCHAQKLAKESRQGSLKMGRQFLETVEPLCSSALLTEWKKAVKEQKAYGHHAISYGIYAYTQGLSLDVALSSFLYSSIASLIHNAVRAVPLGQTTGVHAIKEILSDCEQVAALIIDRTLDDVSNQAIGIELASMEHEFLFSRLFIS</sequence>
<evidence type="ECO:0000313" key="4">
    <source>
        <dbReference type="EMBL" id="TWI59689.1"/>
    </source>
</evidence>
<dbReference type="Gene3D" id="1.10.4190.10">
    <property type="entry name" value="Urease accessory protein UreF"/>
    <property type="match status" value="1"/>
</dbReference>
<dbReference type="HAMAP" id="MF_01385">
    <property type="entry name" value="UreF"/>
    <property type="match status" value="1"/>
</dbReference>
<dbReference type="OrthoDB" id="9798772at2"/>